<protein>
    <submittedName>
        <fullName evidence="2">GroES-like protein</fullName>
    </submittedName>
</protein>
<dbReference type="InterPro" id="IPR050700">
    <property type="entry name" value="YIM1/Zinc_Alcohol_DH_Fams"/>
</dbReference>
<sequence>MATQMKAIVPTGPGAASVLSLIDLPIPALESPYEILVKIHGVSLNPADTKVRQSNTRPNRILGWDAAGVVEAAGEQALFKKGDEVIYAGAIGRAGSNAQYGLVDSRIVGRKPKGWSWADAAGLPLVMLTAWEMLEDQFHLKPYAVPEKEETLLVINGAGGVGTAAIQLASKVFNVKNIVATASRSETIDWVKKNGATHVINHREDLGAQLKVLNLTPSLAFICYDTMTYLSQLAPVMRPFGHVGAIVEADDPLPFHNNGAMSKSLSFHWEFMFARPMHGYDLETQGRILNEVAKLAEEGKLTSFTTVKEVLSVQSLRKAHETVESGKAIGKIVFDVKDTIGEN</sequence>
<dbReference type="NCBIfam" id="TIGR02817">
    <property type="entry name" value="adh_fam_1"/>
    <property type="match status" value="1"/>
</dbReference>
<dbReference type="InterPro" id="IPR013154">
    <property type="entry name" value="ADH-like_N"/>
</dbReference>
<dbReference type="InParanoid" id="A0A165U6H3"/>
<feature type="domain" description="Enoyl reductase (ER)" evidence="1">
    <location>
        <begin position="14"/>
        <end position="334"/>
    </location>
</feature>
<dbReference type="PANTHER" id="PTHR11695">
    <property type="entry name" value="ALCOHOL DEHYDROGENASE RELATED"/>
    <property type="match status" value="1"/>
</dbReference>
<dbReference type="Gene3D" id="3.90.180.10">
    <property type="entry name" value="Medium-chain alcohol dehydrogenases, catalytic domain"/>
    <property type="match status" value="1"/>
</dbReference>
<dbReference type="InterPro" id="IPR036291">
    <property type="entry name" value="NAD(P)-bd_dom_sf"/>
</dbReference>
<dbReference type="InterPro" id="IPR014182">
    <property type="entry name" value="ADH_Zn_typ-1"/>
</dbReference>
<dbReference type="SUPFAM" id="SSF51735">
    <property type="entry name" value="NAD(P)-binding Rossmann-fold domains"/>
    <property type="match status" value="1"/>
</dbReference>
<proteinExistence type="predicted"/>
<reference evidence="2 3" key="1">
    <citation type="journal article" date="2016" name="Mol. Biol. Evol.">
        <title>Comparative Genomics of Early-Diverging Mushroom-Forming Fungi Provides Insights into the Origins of Lignocellulose Decay Capabilities.</title>
        <authorList>
            <person name="Nagy L.G."/>
            <person name="Riley R."/>
            <person name="Tritt A."/>
            <person name="Adam C."/>
            <person name="Daum C."/>
            <person name="Floudas D."/>
            <person name="Sun H."/>
            <person name="Yadav J.S."/>
            <person name="Pangilinan J."/>
            <person name="Larsson K.H."/>
            <person name="Matsuura K."/>
            <person name="Barry K."/>
            <person name="Labutti K."/>
            <person name="Kuo R."/>
            <person name="Ohm R.A."/>
            <person name="Bhattacharya S.S."/>
            <person name="Shirouzu T."/>
            <person name="Yoshinaga Y."/>
            <person name="Martin F.M."/>
            <person name="Grigoriev I.V."/>
            <person name="Hibbett D.S."/>
        </authorList>
    </citation>
    <scope>NUCLEOTIDE SEQUENCE [LARGE SCALE GENOMIC DNA]</scope>
    <source>
        <strain evidence="2 3">HHB14362 ss-1</strain>
    </source>
</reference>
<dbReference type="SMART" id="SM00829">
    <property type="entry name" value="PKS_ER"/>
    <property type="match status" value="1"/>
</dbReference>
<organism evidence="2 3">
    <name type="scientific">Neolentinus lepideus HHB14362 ss-1</name>
    <dbReference type="NCBI Taxonomy" id="1314782"/>
    <lineage>
        <taxon>Eukaryota</taxon>
        <taxon>Fungi</taxon>
        <taxon>Dikarya</taxon>
        <taxon>Basidiomycota</taxon>
        <taxon>Agaricomycotina</taxon>
        <taxon>Agaricomycetes</taxon>
        <taxon>Gloeophyllales</taxon>
        <taxon>Gloeophyllaceae</taxon>
        <taxon>Neolentinus</taxon>
    </lineage>
</organism>
<dbReference type="SUPFAM" id="SSF50129">
    <property type="entry name" value="GroES-like"/>
    <property type="match status" value="1"/>
</dbReference>
<dbReference type="Gene3D" id="3.40.50.720">
    <property type="entry name" value="NAD(P)-binding Rossmann-like Domain"/>
    <property type="match status" value="1"/>
</dbReference>
<dbReference type="EMBL" id="KV425561">
    <property type="protein sequence ID" value="KZT27715.1"/>
    <property type="molecule type" value="Genomic_DNA"/>
</dbReference>
<evidence type="ECO:0000259" key="1">
    <source>
        <dbReference type="SMART" id="SM00829"/>
    </source>
</evidence>
<dbReference type="AlphaFoldDB" id="A0A165U6H3"/>
<evidence type="ECO:0000313" key="3">
    <source>
        <dbReference type="Proteomes" id="UP000076761"/>
    </source>
</evidence>
<dbReference type="Pfam" id="PF13602">
    <property type="entry name" value="ADH_zinc_N_2"/>
    <property type="match status" value="1"/>
</dbReference>
<dbReference type="GO" id="GO:0016491">
    <property type="term" value="F:oxidoreductase activity"/>
    <property type="evidence" value="ECO:0007669"/>
    <property type="project" value="InterPro"/>
</dbReference>
<name>A0A165U6H3_9AGAM</name>
<dbReference type="InterPro" id="IPR011032">
    <property type="entry name" value="GroES-like_sf"/>
</dbReference>
<dbReference type="InterPro" id="IPR020843">
    <property type="entry name" value="ER"/>
</dbReference>
<dbReference type="PANTHER" id="PTHR11695:SF294">
    <property type="entry name" value="RETICULON-4-INTERACTING PROTEIN 1, MITOCHONDRIAL"/>
    <property type="match status" value="1"/>
</dbReference>
<dbReference type="OrthoDB" id="203908at2759"/>
<accession>A0A165U6H3</accession>
<evidence type="ECO:0000313" key="2">
    <source>
        <dbReference type="EMBL" id="KZT27715.1"/>
    </source>
</evidence>
<dbReference type="Pfam" id="PF08240">
    <property type="entry name" value="ADH_N"/>
    <property type="match status" value="1"/>
</dbReference>
<dbReference type="Proteomes" id="UP000076761">
    <property type="component" value="Unassembled WGS sequence"/>
</dbReference>
<dbReference type="CDD" id="cd08252">
    <property type="entry name" value="AL_MDR"/>
    <property type="match status" value="1"/>
</dbReference>
<gene>
    <name evidence="2" type="ORF">NEOLEDRAFT_1130797</name>
</gene>
<keyword evidence="3" id="KW-1185">Reference proteome</keyword>
<dbReference type="STRING" id="1314782.A0A165U6H3"/>
<dbReference type="GO" id="GO:0008270">
    <property type="term" value="F:zinc ion binding"/>
    <property type="evidence" value="ECO:0007669"/>
    <property type="project" value="InterPro"/>
</dbReference>